<evidence type="ECO:0000313" key="3">
    <source>
        <dbReference type="Proteomes" id="UP000636800"/>
    </source>
</evidence>
<dbReference type="Proteomes" id="UP000636800">
    <property type="component" value="Chromosome 1"/>
</dbReference>
<evidence type="ECO:0000313" key="2">
    <source>
        <dbReference type="EMBL" id="KAG0496552.1"/>
    </source>
</evidence>
<comment type="caution">
    <text evidence="2">The sequence shown here is derived from an EMBL/GenBank/DDBJ whole genome shotgun (WGS) entry which is preliminary data.</text>
</comment>
<dbReference type="AlphaFoldDB" id="A0A835VF61"/>
<accession>A0A835VF61</accession>
<evidence type="ECO:0000256" key="1">
    <source>
        <dbReference type="SAM" id="SignalP"/>
    </source>
</evidence>
<name>A0A835VF61_VANPL</name>
<protein>
    <submittedName>
        <fullName evidence="2">Uncharacterized protein</fullName>
    </submittedName>
</protein>
<gene>
    <name evidence="2" type="ORF">HPP92_001243</name>
</gene>
<dbReference type="OrthoDB" id="428159at2759"/>
<reference evidence="2 3" key="1">
    <citation type="journal article" date="2020" name="Nat. Food">
        <title>A phased Vanilla planifolia genome enables genetic improvement of flavour and production.</title>
        <authorList>
            <person name="Hasing T."/>
            <person name="Tang H."/>
            <person name="Brym M."/>
            <person name="Khazi F."/>
            <person name="Huang T."/>
            <person name="Chambers A.H."/>
        </authorList>
    </citation>
    <scope>NUCLEOTIDE SEQUENCE [LARGE SCALE GENOMIC DNA]</scope>
    <source>
        <tissue evidence="2">Leaf</tissue>
    </source>
</reference>
<dbReference type="Pfam" id="PF21274">
    <property type="entry name" value="Rng_hyd_C"/>
    <property type="match status" value="1"/>
</dbReference>
<sequence length="100" mass="11586">MLWINMLYRLRFCVIWPHGSSGMVFSGSGAEFKPRRNYIDVEEVKQPCSTSWWEMCHLSGNGAILVRPDEHIAWITESNTIKDPVSELDRVFFTILGKRP</sequence>
<keyword evidence="1" id="KW-0732">Signal</keyword>
<keyword evidence="3" id="KW-1185">Reference proteome</keyword>
<feature type="chain" id="PRO_5032339630" evidence="1">
    <location>
        <begin position="23"/>
        <end position="100"/>
    </location>
</feature>
<dbReference type="EMBL" id="JADCNL010000001">
    <property type="protein sequence ID" value="KAG0496552.1"/>
    <property type="molecule type" value="Genomic_DNA"/>
</dbReference>
<feature type="signal peptide" evidence="1">
    <location>
        <begin position="1"/>
        <end position="22"/>
    </location>
</feature>
<proteinExistence type="predicted"/>
<dbReference type="Gene3D" id="3.40.30.120">
    <property type="match status" value="1"/>
</dbReference>
<organism evidence="2 3">
    <name type="scientific">Vanilla planifolia</name>
    <name type="common">Vanilla</name>
    <dbReference type="NCBI Taxonomy" id="51239"/>
    <lineage>
        <taxon>Eukaryota</taxon>
        <taxon>Viridiplantae</taxon>
        <taxon>Streptophyta</taxon>
        <taxon>Embryophyta</taxon>
        <taxon>Tracheophyta</taxon>
        <taxon>Spermatophyta</taxon>
        <taxon>Magnoliopsida</taxon>
        <taxon>Liliopsida</taxon>
        <taxon>Asparagales</taxon>
        <taxon>Orchidaceae</taxon>
        <taxon>Vanilloideae</taxon>
        <taxon>Vanilleae</taxon>
        <taxon>Vanilla</taxon>
    </lineage>
</organism>